<reference evidence="1" key="1">
    <citation type="submission" date="2021-06" db="EMBL/GenBank/DDBJ databases">
        <authorList>
            <person name="Kallberg Y."/>
            <person name="Tangrot J."/>
            <person name="Rosling A."/>
        </authorList>
    </citation>
    <scope>NUCLEOTIDE SEQUENCE</scope>
    <source>
        <strain evidence="1">CL356</strain>
    </source>
</reference>
<evidence type="ECO:0000313" key="1">
    <source>
        <dbReference type="EMBL" id="CAG8450121.1"/>
    </source>
</evidence>
<gene>
    <name evidence="1" type="ORF">ACOLOM_LOCUS719</name>
</gene>
<sequence>MEGHRIPYAFLLYVAGKIDKKKHAQPDLRQLFISAILKSLCDTLPLWMLRFLFHLSGVCEQVINGLFFGKLRKQWCRSVSGPGWKGYLIGEDAETAEIGDGADLVVIYAHGGGFVCGGALVSLVVFVDWIKTWKSSHGAKTHIVSLEYALSPEHSFPVARDTLLQCYHTLVVEKGLDPSKIAFAGDSAGGNLAVVASLELTNNPSKYSVPQPSRLLLISPVLTALKTSKSFKFNEDYDCLSTQWFDLCLENYIYNTNLLPTCPMISPLLERRLEGLPRTWVCVGGYELFLDDIKLFVEKARSQDVQAEIVVEENNVHNYAIVYPLSRDDGAQKAAKYMSRFIFGDQPVKRISD</sequence>
<comment type="caution">
    <text evidence="1">The sequence shown here is derived from an EMBL/GenBank/DDBJ whole genome shotgun (WGS) entry which is preliminary data.</text>
</comment>
<keyword evidence="2" id="KW-1185">Reference proteome</keyword>
<dbReference type="EMBL" id="CAJVPT010000775">
    <property type="protein sequence ID" value="CAG8450121.1"/>
    <property type="molecule type" value="Genomic_DNA"/>
</dbReference>
<name>A0ACA9K3M9_9GLOM</name>
<proteinExistence type="predicted"/>
<dbReference type="Proteomes" id="UP000789525">
    <property type="component" value="Unassembled WGS sequence"/>
</dbReference>
<protein>
    <submittedName>
        <fullName evidence="1">17219_t:CDS:1</fullName>
    </submittedName>
</protein>
<evidence type="ECO:0000313" key="2">
    <source>
        <dbReference type="Proteomes" id="UP000789525"/>
    </source>
</evidence>
<organism evidence="1 2">
    <name type="scientific">Acaulospora colombiana</name>
    <dbReference type="NCBI Taxonomy" id="27376"/>
    <lineage>
        <taxon>Eukaryota</taxon>
        <taxon>Fungi</taxon>
        <taxon>Fungi incertae sedis</taxon>
        <taxon>Mucoromycota</taxon>
        <taxon>Glomeromycotina</taxon>
        <taxon>Glomeromycetes</taxon>
        <taxon>Diversisporales</taxon>
        <taxon>Acaulosporaceae</taxon>
        <taxon>Acaulospora</taxon>
    </lineage>
</organism>
<accession>A0ACA9K3M9</accession>